<protein>
    <submittedName>
        <fullName evidence="9">Amino acid ABC transporter substrate-binding protein</fullName>
    </submittedName>
</protein>
<dbReference type="PROSITE" id="PS51257">
    <property type="entry name" value="PROKAR_LIPOPROTEIN"/>
    <property type="match status" value="1"/>
</dbReference>
<feature type="chain" id="PRO_5039492834" evidence="6">
    <location>
        <begin position="25"/>
        <end position="293"/>
    </location>
</feature>
<evidence type="ECO:0000313" key="10">
    <source>
        <dbReference type="Proteomes" id="UP000187172"/>
    </source>
</evidence>
<organism evidence="9 10">
    <name type="scientific">Paenibacillus rhizosphaerae</name>
    <dbReference type="NCBI Taxonomy" id="297318"/>
    <lineage>
        <taxon>Bacteria</taxon>
        <taxon>Bacillati</taxon>
        <taxon>Bacillota</taxon>
        <taxon>Bacilli</taxon>
        <taxon>Bacillales</taxon>
        <taxon>Paenibacillaceae</taxon>
        <taxon>Paenibacillus</taxon>
    </lineage>
</organism>
<dbReference type="InterPro" id="IPR018313">
    <property type="entry name" value="SBP_3_CS"/>
</dbReference>
<dbReference type="GO" id="GO:0030288">
    <property type="term" value="C:outer membrane-bounded periplasmic space"/>
    <property type="evidence" value="ECO:0007669"/>
    <property type="project" value="TreeGrafter"/>
</dbReference>
<dbReference type="GO" id="GO:0006865">
    <property type="term" value="P:amino acid transport"/>
    <property type="evidence" value="ECO:0007669"/>
    <property type="project" value="TreeGrafter"/>
</dbReference>
<dbReference type="GO" id="GO:0005576">
    <property type="term" value="C:extracellular region"/>
    <property type="evidence" value="ECO:0007669"/>
    <property type="project" value="TreeGrafter"/>
</dbReference>
<dbReference type="RefSeq" id="WP_076172670.1">
    <property type="nucleotide sequence ID" value="NZ_MRTP01000006.1"/>
</dbReference>
<keyword evidence="2" id="KW-0813">Transport</keyword>
<evidence type="ECO:0000259" key="8">
    <source>
        <dbReference type="SMART" id="SM00079"/>
    </source>
</evidence>
<feature type="domain" description="Ionotropic glutamate receptor C-terminal" evidence="8">
    <location>
        <begin position="68"/>
        <end position="290"/>
    </location>
</feature>
<dbReference type="AlphaFoldDB" id="A0A1R1EKZ8"/>
<dbReference type="Proteomes" id="UP000187172">
    <property type="component" value="Unassembled WGS sequence"/>
</dbReference>
<evidence type="ECO:0000313" key="9">
    <source>
        <dbReference type="EMBL" id="OMF52513.1"/>
    </source>
</evidence>
<dbReference type="Pfam" id="PF00497">
    <property type="entry name" value="SBP_bac_3"/>
    <property type="match status" value="1"/>
</dbReference>
<accession>A0A1R1EKZ8</accession>
<gene>
    <name evidence="9" type="ORF">BK138_20655</name>
</gene>
<dbReference type="SMART" id="SM00062">
    <property type="entry name" value="PBPb"/>
    <property type="match status" value="1"/>
</dbReference>
<dbReference type="STRING" id="297318.BK138_20655"/>
<feature type="domain" description="Solute-binding protein family 3/N-terminal" evidence="7">
    <location>
        <begin position="68"/>
        <end position="291"/>
    </location>
</feature>
<keyword evidence="10" id="KW-1185">Reference proteome</keyword>
<comment type="similarity">
    <text evidence="1 4">Belongs to the bacterial solute-binding protein 3 family.</text>
</comment>
<evidence type="ECO:0000256" key="1">
    <source>
        <dbReference type="ARBA" id="ARBA00010333"/>
    </source>
</evidence>
<evidence type="ECO:0000256" key="6">
    <source>
        <dbReference type="SAM" id="SignalP"/>
    </source>
</evidence>
<dbReference type="PROSITE" id="PS01039">
    <property type="entry name" value="SBP_BACTERIAL_3"/>
    <property type="match status" value="1"/>
</dbReference>
<dbReference type="Gene3D" id="3.40.190.10">
    <property type="entry name" value="Periplasmic binding protein-like II"/>
    <property type="match status" value="2"/>
</dbReference>
<dbReference type="SMART" id="SM00079">
    <property type="entry name" value="PBPe"/>
    <property type="match status" value="1"/>
</dbReference>
<dbReference type="InterPro" id="IPR001320">
    <property type="entry name" value="Iontro_rcpt_C"/>
</dbReference>
<name>A0A1R1EKZ8_9BACL</name>
<evidence type="ECO:0000256" key="4">
    <source>
        <dbReference type="RuleBase" id="RU003744"/>
    </source>
</evidence>
<dbReference type="EMBL" id="MRTP01000006">
    <property type="protein sequence ID" value="OMF52513.1"/>
    <property type="molecule type" value="Genomic_DNA"/>
</dbReference>
<evidence type="ECO:0000256" key="2">
    <source>
        <dbReference type="ARBA" id="ARBA00022448"/>
    </source>
</evidence>
<feature type="region of interest" description="Disordered" evidence="5">
    <location>
        <begin position="28"/>
        <end position="56"/>
    </location>
</feature>
<evidence type="ECO:0000256" key="3">
    <source>
        <dbReference type="ARBA" id="ARBA00022729"/>
    </source>
</evidence>
<dbReference type="SUPFAM" id="SSF53850">
    <property type="entry name" value="Periplasmic binding protein-like II"/>
    <property type="match status" value="1"/>
</dbReference>
<dbReference type="PANTHER" id="PTHR30085">
    <property type="entry name" value="AMINO ACID ABC TRANSPORTER PERMEASE"/>
    <property type="match status" value="1"/>
</dbReference>
<comment type="caution">
    <text evidence="9">The sequence shown here is derived from an EMBL/GenBank/DDBJ whole genome shotgun (WGS) entry which is preliminary data.</text>
</comment>
<keyword evidence="3 6" id="KW-0732">Signal</keyword>
<dbReference type="GO" id="GO:0016020">
    <property type="term" value="C:membrane"/>
    <property type="evidence" value="ECO:0007669"/>
    <property type="project" value="InterPro"/>
</dbReference>
<proteinExistence type="inferred from homology"/>
<dbReference type="InterPro" id="IPR051455">
    <property type="entry name" value="Bact_solute-bind_prot3"/>
</dbReference>
<evidence type="ECO:0000259" key="7">
    <source>
        <dbReference type="SMART" id="SM00062"/>
    </source>
</evidence>
<reference evidence="9 10" key="1">
    <citation type="submission" date="2016-11" db="EMBL/GenBank/DDBJ databases">
        <title>Paenibacillus species isolates.</title>
        <authorList>
            <person name="Beno S.M."/>
        </authorList>
    </citation>
    <scope>NUCLEOTIDE SEQUENCE [LARGE SCALE GENOMIC DNA]</scope>
    <source>
        <strain evidence="9 10">FSL R5-0378</strain>
    </source>
</reference>
<dbReference type="GO" id="GO:0015276">
    <property type="term" value="F:ligand-gated monoatomic ion channel activity"/>
    <property type="evidence" value="ECO:0007669"/>
    <property type="project" value="InterPro"/>
</dbReference>
<evidence type="ECO:0000256" key="5">
    <source>
        <dbReference type="SAM" id="MobiDB-lite"/>
    </source>
</evidence>
<sequence length="293" mass="31447">MKKPLRWSVAFVLLAMCLVFTACGGSKSEPTAATGGGSTDTTASGNKDDGGDTAAKGGTLEAIKARGKLIAGVKYDTKLFGLKDPTSGKVEGFDIDIAKALAKKILGDETKIELKEVTSKTRIPLLQNGDIDLIVATMTITEERKQQVDFSDVYFKAGQSLLVKKGSAIQGLEDLKKGVKVLTVKGSTSAKNIREKAPDATVLEFENYQDAFTALKAGQGEALTTDNAILLGMQKQDPNYVLVGGTFTDEPYGIAIKKGDAEFVKTVNDLLKEMKDSGEYDKLYEQWMGVKPE</sequence>
<dbReference type="CDD" id="cd13689">
    <property type="entry name" value="PBP2_BsGlnH"/>
    <property type="match status" value="1"/>
</dbReference>
<dbReference type="InterPro" id="IPR001638">
    <property type="entry name" value="Solute-binding_3/MltF_N"/>
</dbReference>
<dbReference type="PANTHER" id="PTHR30085:SF6">
    <property type="entry name" value="ABC TRANSPORTER GLUTAMINE-BINDING PROTEIN GLNH"/>
    <property type="match status" value="1"/>
</dbReference>
<feature type="signal peptide" evidence="6">
    <location>
        <begin position="1"/>
        <end position="24"/>
    </location>
</feature>